<evidence type="ECO:0000256" key="1">
    <source>
        <dbReference type="ARBA" id="ARBA00023002"/>
    </source>
</evidence>
<protein>
    <submittedName>
        <fullName evidence="4">FAD-dependent urate hydroxylase</fullName>
    </submittedName>
</protein>
<accession>A0ABX2FD22</accession>
<sequence length="398" mass="42706">MGRTAIVTGGGIGGLAVTIGLLRSGWQVTVFERAEEFRPVGAGLALAPNAVRALDWLGLGDRLRAAGTAQGGAGLRTSSGHWLMRAHLAEFEARFGVPGFALHRTDVHRMLLEAAAGAKLMRGYEVTSVHSRPDAATVTCESPSGPVTATADLVVVADGLHSRLRGSLYPRHPGPRYAGYVTWRNVVPAEAGVHVETGLTESWGRGKRFGIVPLPDGRVYWYASVSLPEGARRDAELADLARLFRDWHAPIPELLDASPPKNLLRHDIYSLTEPLPRYVAGRVALLGDAAHAVTPDLGQGACQALEDAVTLAGLVVRTPDIDAALAAYDHIRRPRTQRLVRVSALAGRIGQWRNPFLAAARDTLAQLVPARGYLRAISHTLSWQPSPQWPAPTTLPQG</sequence>
<dbReference type="PANTHER" id="PTHR13789:SF309">
    <property type="entry name" value="PUTATIVE (AFU_ORTHOLOGUE AFUA_6G14510)-RELATED"/>
    <property type="match status" value="1"/>
</dbReference>
<evidence type="ECO:0000313" key="5">
    <source>
        <dbReference type="Proteomes" id="UP000763557"/>
    </source>
</evidence>
<dbReference type="Proteomes" id="UP000763557">
    <property type="component" value="Unassembled WGS sequence"/>
</dbReference>
<dbReference type="Pfam" id="PF01494">
    <property type="entry name" value="FAD_binding_3"/>
    <property type="match status" value="1"/>
</dbReference>
<evidence type="ECO:0000259" key="3">
    <source>
        <dbReference type="Pfam" id="PF01494"/>
    </source>
</evidence>
<dbReference type="PANTHER" id="PTHR13789">
    <property type="entry name" value="MONOOXYGENASE"/>
    <property type="match status" value="1"/>
</dbReference>
<gene>
    <name evidence="4" type="ORF">GC106_64280</name>
</gene>
<evidence type="ECO:0000313" key="4">
    <source>
        <dbReference type="EMBL" id="NRN69172.1"/>
    </source>
</evidence>
<dbReference type="SUPFAM" id="SSF54373">
    <property type="entry name" value="FAD-linked reductases, C-terminal domain"/>
    <property type="match status" value="1"/>
</dbReference>
<feature type="domain" description="FAD-binding" evidence="3">
    <location>
        <begin position="5"/>
        <end position="342"/>
    </location>
</feature>
<comment type="caution">
    <text evidence="4">The sequence shown here is derived from an EMBL/GenBank/DDBJ whole genome shotgun (WGS) entry which is preliminary data.</text>
</comment>
<name>A0ABX2FD22_9PSEU</name>
<dbReference type="InterPro" id="IPR002938">
    <property type="entry name" value="FAD-bd"/>
</dbReference>
<organism evidence="4 5">
    <name type="scientific">Kibdelosporangium persicum</name>
    <dbReference type="NCBI Taxonomy" id="2698649"/>
    <lineage>
        <taxon>Bacteria</taxon>
        <taxon>Bacillati</taxon>
        <taxon>Actinomycetota</taxon>
        <taxon>Actinomycetes</taxon>
        <taxon>Pseudonocardiales</taxon>
        <taxon>Pseudonocardiaceae</taxon>
        <taxon>Kibdelosporangium</taxon>
    </lineage>
</organism>
<keyword evidence="2" id="KW-0503">Monooxygenase</keyword>
<dbReference type="InterPro" id="IPR050493">
    <property type="entry name" value="FAD-dep_Monooxygenase_BioMet"/>
</dbReference>
<dbReference type="PRINTS" id="PR00420">
    <property type="entry name" value="RNGMNOXGNASE"/>
</dbReference>
<proteinExistence type="predicted"/>
<keyword evidence="1" id="KW-0560">Oxidoreductase</keyword>
<reference evidence="4 5" key="1">
    <citation type="submission" date="2020-01" db="EMBL/GenBank/DDBJ databases">
        <title>Kibdelosporangium persica a novel Actinomycetes from a hot desert in Iran.</title>
        <authorList>
            <person name="Safaei N."/>
            <person name="Zaburannyi N."/>
            <person name="Mueller R."/>
            <person name="Wink J."/>
        </authorList>
    </citation>
    <scope>NUCLEOTIDE SEQUENCE [LARGE SCALE GENOMIC DNA]</scope>
    <source>
        <strain evidence="4 5">4NS15</strain>
    </source>
</reference>
<dbReference type="SUPFAM" id="SSF51905">
    <property type="entry name" value="FAD/NAD(P)-binding domain"/>
    <property type="match status" value="1"/>
</dbReference>
<dbReference type="EMBL" id="JAAATY010000025">
    <property type="protein sequence ID" value="NRN69172.1"/>
    <property type="molecule type" value="Genomic_DNA"/>
</dbReference>
<evidence type="ECO:0000256" key="2">
    <source>
        <dbReference type="ARBA" id="ARBA00023033"/>
    </source>
</evidence>
<dbReference type="Gene3D" id="3.50.50.60">
    <property type="entry name" value="FAD/NAD(P)-binding domain"/>
    <property type="match status" value="1"/>
</dbReference>
<dbReference type="InterPro" id="IPR036188">
    <property type="entry name" value="FAD/NAD-bd_sf"/>
</dbReference>
<keyword evidence="5" id="KW-1185">Reference proteome</keyword>